<protein>
    <submittedName>
        <fullName evidence="1">Uncharacterized protein</fullName>
    </submittedName>
</protein>
<dbReference type="AlphaFoldDB" id="A0A7W6Q7X3"/>
<accession>A0A7W6Q7X3</accession>
<dbReference type="Proteomes" id="UP000524492">
    <property type="component" value="Unassembled WGS sequence"/>
</dbReference>
<evidence type="ECO:0000313" key="2">
    <source>
        <dbReference type="Proteomes" id="UP000524492"/>
    </source>
</evidence>
<gene>
    <name evidence="1" type="ORF">GGD53_000111</name>
</gene>
<comment type="caution">
    <text evidence="1">The sequence shown here is derived from an EMBL/GenBank/DDBJ whole genome shotgun (WGS) entry which is preliminary data.</text>
</comment>
<keyword evidence="2" id="KW-1185">Reference proteome</keyword>
<evidence type="ECO:0000313" key="1">
    <source>
        <dbReference type="EMBL" id="MBB4189995.1"/>
    </source>
</evidence>
<reference evidence="1 2" key="1">
    <citation type="submission" date="2020-08" db="EMBL/GenBank/DDBJ databases">
        <title>Genomic Encyclopedia of Type Strains, Phase IV (KMG-V): Genome sequencing to study the core and pangenomes of soil and plant-associated prokaryotes.</title>
        <authorList>
            <person name="Whitman W."/>
        </authorList>
    </citation>
    <scope>NUCLEOTIDE SEQUENCE [LARGE SCALE GENOMIC DNA]</scope>
    <source>
        <strain evidence="1 2">SEMIA 4074</strain>
    </source>
</reference>
<name>A0A7W6Q7X3_9HYPH</name>
<organism evidence="1 2">
    <name type="scientific">Rhizobium aethiopicum</name>
    <dbReference type="NCBI Taxonomy" id="1138170"/>
    <lineage>
        <taxon>Bacteria</taxon>
        <taxon>Pseudomonadati</taxon>
        <taxon>Pseudomonadota</taxon>
        <taxon>Alphaproteobacteria</taxon>
        <taxon>Hyphomicrobiales</taxon>
        <taxon>Rhizobiaceae</taxon>
        <taxon>Rhizobium/Agrobacterium group</taxon>
        <taxon>Rhizobium</taxon>
    </lineage>
</organism>
<sequence>MLFGTGRCVTFALKCLLIHSVALPSEPILFLRPTALPIVNDARY</sequence>
<proteinExistence type="predicted"/>
<dbReference type="EMBL" id="JACIFV010000001">
    <property type="protein sequence ID" value="MBB4189995.1"/>
    <property type="molecule type" value="Genomic_DNA"/>
</dbReference>